<dbReference type="Gene3D" id="3.30.1540.10">
    <property type="entry name" value="formyl-coa transferase, domain 3"/>
    <property type="match status" value="1"/>
</dbReference>
<evidence type="ECO:0000256" key="2">
    <source>
        <dbReference type="SAM" id="MobiDB-lite"/>
    </source>
</evidence>
<keyword evidence="5" id="KW-1185">Reference proteome</keyword>
<dbReference type="Gene3D" id="3.40.50.10540">
    <property type="entry name" value="Crotonobetainyl-coa:carnitine coa-transferase, domain 1"/>
    <property type="match status" value="1"/>
</dbReference>
<evidence type="ECO:0000256" key="1">
    <source>
        <dbReference type="ARBA" id="ARBA00008383"/>
    </source>
</evidence>
<keyword evidence="3" id="KW-0472">Membrane</keyword>
<dbReference type="EMBL" id="JAVHJL010000003">
    <property type="protein sequence ID" value="KAK6507423.1"/>
    <property type="molecule type" value="Genomic_DNA"/>
</dbReference>
<sequence length="381" mass="41894">MSAAGLAPPLRGVKVLEFGSLAISSTCGLLCADYGADVVRVDRAQDRGKLGPDVLNRNKRSICIDLKDPADITRFKALVRQADVLIESFRAGTMEKLGLGPEVLMKENERLVYARVTGFRRDSPDKDKPGHSINFVAPSGVLNLLGRQSASLPAMLLAGIAGGGASCFQGILLALFVRERTGRGQVVDASIFDGGAYLTTMPRLLDKYTGWERFTDTFDLDCPYYNTYETADGKLMAVGALEPQFYKELLKALGLPVNDDIERHRYSKETWEKSRNAIKQKFGTKTREEWERVFEGVDACVTPVYSDEEVEGRGCERRVPVELSLTPGLKIEKEGEGKLLLAGQHQDEVFDEWLGGNNDLGRSSGSGRPLHYPSVAAKSRI</sequence>
<gene>
    <name evidence="4" type="ORF">TWF481_005856</name>
</gene>
<feature type="transmembrane region" description="Helical" evidence="3">
    <location>
        <begin position="154"/>
        <end position="177"/>
    </location>
</feature>
<keyword evidence="3" id="KW-0812">Transmembrane</keyword>
<evidence type="ECO:0000313" key="5">
    <source>
        <dbReference type="Proteomes" id="UP001370758"/>
    </source>
</evidence>
<dbReference type="GO" id="GO:0003824">
    <property type="term" value="F:catalytic activity"/>
    <property type="evidence" value="ECO:0007669"/>
    <property type="project" value="InterPro"/>
</dbReference>
<feature type="region of interest" description="Disordered" evidence="2">
    <location>
        <begin position="360"/>
        <end position="381"/>
    </location>
</feature>
<name>A0AAV9WF02_9PEZI</name>
<dbReference type="InterPro" id="IPR050509">
    <property type="entry name" value="CoA-transferase_III"/>
</dbReference>
<dbReference type="PANTHER" id="PTHR48228">
    <property type="entry name" value="SUCCINYL-COA--D-CITRAMALATE COA-TRANSFERASE"/>
    <property type="match status" value="1"/>
</dbReference>
<protein>
    <submittedName>
        <fullName evidence="4">Uncharacterized protein</fullName>
    </submittedName>
</protein>
<organism evidence="4 5">
    <name type="scientific">Arthrobotrys musiformis</name>
    <dbReference type="NCBI Taxonomy" id="47236"/>
    <lineage>
        <taxon>Eukaryota</taxon>
        <taxon>Fungi</taxon>
        <taxon>Dikarya</taxon>
        <taxon>Ascomycota</taxon>
        <taxon>Pezizomycotina</taxon>
        <taxon>Orbiliomycetes</taxon>
        <taxon>Orbiliales</taxon>
        <taxon>Orbiliaceae</taxon>
        <taxon>Arthrobotrys</taxon>
    </lineage>
</organism>
<dbReference type="Pfam" id="PF02515">
    <property type="entry name" value="CoA_transf_3"/>
    <property type="match status" value="1"/>
</dbReference>
<dbReference type="InterPro" id="IPR044855">
    <property type="entry name" value="CoA-Trfase_III_dom3_sf"/>
</dbReference>
<dbReference type="InterPro" id="IPR003673">
    <property type="entry name" value="CoA-Trfase_fam_III"/>
</dbReference>
<comment type="similarity">
    <text evidence="1">Belongs to the CoA-transferase III family.</text>
</comment>
<dbReference type="Proteomes" id="UP001370758">
    <property type="component" value="Unassembled WGS sequence"/>
</dbReference>
<dbReference type="PANTHER" id="PTHR48228:SF5">
    <property type="entry name" value="ALPHA-METHYLACYL-COA RACEMASE"/>
    <property type="match status" value="1"/>
</dbReference>
<evidence type="ECO:0000313" key="4">
    <source>
        <dbReference type="EMBL" id="KAK6507423.1"/>
    </source>
</evidence>
<evidence type="ECO:0000256" key="3">
    <source>
        <dbReference type="SAM" id="Phobius"/>
    </source>
</evidence>
<comment type="caution">
    <text evidence="4">The sequence shown here is derived from an EMBL/GenBank/DDBJ whole genome shotgun (WGS) entry which is preliminary data.</text>
</comment>
<dbReference type="InterPro" id="IPR023606">
    <property type="entry name" value="CoA-Trfase_III_dom_1_sf"/>
</dbReference>
<proteinExistence type="inferred from homology"/>
<reference evidence="4 5" key="1">
    <citation type="submission" date="2023-08" db="EMBL/GenBank/DDBJ databases">
        <authorList>
            <person name="Palmer J.M."/>
        </authorList>
    </citation>
    <scope>NUCLEOTIDE SEQUENCE [LARGE SCALE GENOMIC DNA]</scope>
    <source>
        <strain evidence="4 5">TWF481</strain>
    </source>
</reference>
<dbReference type="AlphaFoldDB" id="A0AAV9WF02"/>
<accession>A0AAV9WF02</accession>
<keyword evidence="3" id="KW-1133">Transmembrane helix</keyword>
<dbReference type="SUPFAM" id="SSF89796">
    <property type="entry name" value="CoA-transferase family III (CaiB/BaiF)"/>
    <property type="match status" value="1"/>
</dbReference>